<accession>A0A7X0RW84</accession>
<feature type="domain" description="Zinc finger CGNR" evidence="1">
    <location>
        <begin position="135"/>
        <end position="178"/>
    </location>
</feature>
<dbReference type="InterPro" id="IPR010852">
    <property type="entry name" value="ABATE"/>
</dbReference>
<keyword evidence="3" id="KW-1185">Reference proteome</keyword>
<evidence type="ECO:0000313" key="2">
    <source>
        <dbReference type="EMBL" id="MBB6674802.1"/>
    </source>
</evidence>
<evidence type="ECO:0000259" key="1">
    <source>
        <dbReference type="Pfam" id="PF11706"/>
    </source>
</evidence>
<gene>
    <name evidence="2" type="ORF">H7C19_29405</name>
</gene>
<dbReference type="SUPFAM" id="SSF160904">
    <property type="entry name" value="Jann2411-like"/>
    <property type="match status" value="1"/>
</dbReference>
<evidence type="ECO:0000313" key="3">
    <source>
        <dbReference type="Proteomes" id="UP000547209"/>
    </source>
</evidence>
<dbReference type="PANTHER" id="PTHR35525:SF3">
    <property type="entry name" value="BLL6575 PROTEIN"/>
    <property type="match status" value="1"/>
</dbReference>
<name>A0A7X0RW84_9BACL</name>
<dbReference type="InterPro" id="IPR023286">
    <property type="entry name" value="ABATE_dom_sf"/>
</dbReference>
<dbReference type="Gene3D" id="1.10.3300.10">
    <property type="entry name" value="Jann2411-like domain"/>
    <property type="match status" value="1"/>
</dbReference>
<dbReference type="PANTHER" id="PTHR35525">
    <property type="entry name" value="BLL6575 PROTEIN"/>
    <property type="match status" value="1"/>
</dbReference>
<dbReference type="InterPro" id="IPR021005">
    <property type="entry name" value="Znf_CGNR"/>
</dbReference>
<dbReference type="Pfam" id="PF11706">
    <property type="entry name" value="zf-CGNR"/>
    <property type="match status" value="1"/>
</dbReference>
<dbReference type="EMBL" id="JACJVP010000055">
    <property type="protein sequence ID" value="MBB6674802.1"/>
    <property type="molecule type" value="Genomic_DNA"/>
</dbReference>
<protein>
    <submittedName>
        <fullName evidence="2">ABATE domain-containing protein</fullName>
    </submittedName>
</protein>
<dbReference type="RefSeq" id="WP_185672663.1">
    <property type="nucleotide sequence ID" value="NZ_JACJVP010000055.1"/>
</dbReference>
<comment type="caution">
    <text evidence="2">The sequence shown here is derived from an EMBL/GenBank/DDBJ whole genome shotgun (WGS) entry which is preliminary data.</text>
</comment>
<dbReference type="Pfam" id="PF07336">
    <property type="entry name" value="ABATE"/>
    <property type="match status" value="1"/>
</dbReference>
<organism evidence="2 3">
    <name type="scientific">Cohnella nanjingensis</name>
    <dbReference type="NCBI Taxonomy" id="1387779"/>
    <lineage>
        <taxon>Bacteria</taxon>
        <taxon>Bacillati</taxon>
        <taxon>Bacillota</taxon>
        <taxon>Bacilli</taxon>
        <taxon>Bacillales</taxon>
        <taxon>Paenibacillaceae</taxon>
        <taxon>Cohnella</taxon>
    </lineage>
</organism>
<proteinExistence type="predicted"/>
<sequence length="197" mass="22789">MRLWIDFANSECHDWRGSGVSEDWLTDPAWVEEWLRRHELPPTAYPTPDELRRLKQLRYLILRMVSAYASESVPGPEDLIELNRFLAEGMSIRSLTASDGSYRVESLPAGRDWRQIRAEIAASFAATLSEGEPRRIRICDNSDCMWVYYDDTRNRSKRFCDDKLCGNLIKVRRFRARKKAIARGLSGTEELNVGMAE</sequence>
<dbReference type="Proteomes" id="UP000547209">
    <property type="component" value="Unassembled WGS sequence"/>
</dbReference>
<dbReference type="AlphaFoldDB" id="A0A7X0RW84"/>
<reference evidence="2 3" key="1">
    <citation type="submission" date="2020-08" db="EMBL/GenBank/DDBJ databases">
        <title>Cohnella phylogeny.</title>
        <authorList>
            <person name="Dunlap C."/>
        </authorList>
    </citation>
    <scope>NUCLEOTIDE SEQUENCE [LARGE SCALE GENOMIC DNA]</scope>
    <source>
        <strain evidence="2 3">DSM 28246</strain>
    </source>
</reference>